<sequence>MNTHKNCPFCKGPLLNEDATGRFIKNLWRKSCLFRLDHKFIETCKQSDDKVYVIKIQIEKNLTAYWFFDNKKVVVVDCYISLLPQPFDKQTEIPWFEPDLSDYKHLVLKIKKYLLFS</sequence>
<reference evidence="1" key="1">
    <citation type="submission" date="2020-05" db="EMBL/GenBank/DDBJ databases">
        <authorList>
            <person name="Chiriac C."/>
            <person name="Salcher M."/>
            <person name="Ghai R."/>
            <person name="Kavagutti S V."/>
        </authorList>
    </citation>
    <scope>NUCLEOTIDE SEQUENCE</scope>
</reference>
<organism evidence="1">
    <name type="scientific">uncultured Caudovirales phage</name>
    <dbReference type="NCBI Taxonomy" id="2100421"/>
    <lineage>
        <taxon>Viruses</taxon>
        <taxon>Duplodnaviria</taxon>
        <taxon>Heunggongvirae</taxon>
        <taxon>Uroviricota</taxon>
        <taxon>Caudoviricetes</taxon>
        <taxon>Peduoviridae</taxon>
        <taxon>Maltschvirus</taxon>
        <taxon>Maltschvirus maltsch</taxon>
    </lineage>
</organism>
<accession>A0A6J5RSP1</accession>
<proteinExistence type="predicted"/>
<evidence type="ECO:0000313" key="1">
    <source>
        <dbReference type="EMBL" id="CAB4196601.1"/>
    </source>
</evidence>
<protein>
    <submittedName>
        <fullName evidence="1">Uncharacterized protein</fullName>
    </submittedName>
</protein>
<dbReference type="EMBL" id="LR797252">
    <property type="protein sequence ID" value="CAB4196601.1"/>
    <property type="molecule type" value="Genomic_DNA"/>
</dbReference>
<name>A0A6J5RSP1_9CAUD</name>
<gene>
    <name evidence="1" type="ORF">UFOVP1290_121</name>
</gene>